<dbReference type="PIRSF" id="PIRSF005962">
    <property type="entry name" value="Pept_M20D_amidohydro"/>
    <property type="match status" value="1"/>
</dbReference>
<feature type="chain" id="PRO_5012060734" evidence="3">
    <location>
        <begin position="35"/>
        <end position="453"/>
    </location>
</feature>
<dbReference type="InterPro" id="IPR017439">
    <property type="entry name" value="Amidohydrolase"/>
</dbReference>
<keyword evidence="2" id="KW-0479">Metal-binding</keyword>
<keyword evidence="2" id="KW-0464">Manganese</keyword>
<feature type="binding site" evidence="2">
    <location>
        <position position="153"/>
    </location>
    <ligand>
        <name>Mn(2+)</name>
        <dbReference type="ChEBI" id="CHEBI:29035"/>
        <label>2</label>
    </ligand>
</feature>
<dbReference type="NCBIfam" id="TIGR01891">
    <property type="entry name" value="amidohydrolases"/>
    <property type="match status" value="1"/>
</dbReference>
<keyword evidence="3" id="KW-0732">Signal</keyword>
<accession>A0A250DEY5</accession>
<dbReference type="InterPro" id="IPR002933">
    <property type="entry name" value="Peptidase_M20"/>
</dbReference>
<dbReference type="FunFam" id="3.30.70.360:FF:000001">
    <property type="entry name" value="N-acetyldiaminopimelate deacetylase"/>
    <property type="match status" value="1"/>
</dbReference>
<dbReference type="Proteomes" id="UP000217154">
    <property type="component" value="Chromosome"/>
</dbReference>
<dbReference type="Pfam" id="PF01546">
    <property type="entry name" value="Peptidase_M20"/>
    <property type="match status" value="1"/>
</dbReference>
<feature type="binding site" evidence="2">
    <location>
        <position position="151"/>
    </location>
    <ligand>
        <name>Mn(2+)</name>
        <dbReference type="ChEBI" id="CHEBI:29035"/>
        <label>2</label>
    </ligand>
</feature>
<dbReference type="Pfam" id="PF07687">
    <property type="entry name" value="M20_dimer"/>
    <property type="match status" value="1"/>
</dbReference>
<dbReference type="SUPFAM" id="SSF55031">
    <property type="entry name" value="Bacterial exopeptidase dimerisation domain"/>
    <property type="match status" value="1"/>
</dbReference>
<dbReference type="PANTHER" id="PTHR11014:SF63">
    <property type="entry name" value="METALLOPEPTIDASE, PUTATIVE (AFU_ORTHOLOGUE AFUA_6G09600)-RELATED"/>
    <property type="match status" value="1"/>
</dbReference>
<dbReference type="GO" id="GO:0050118">
    <property type="term" value="F:N-acetyldiaminopimelate deacetylase activity"/>
    <property type="evidence" value="ECO:0007669"/>
    <property type="project" value="UniProtKB-ARBA"/>
</dbReference>
<dbReference type="InterPro" id="IPR036264">
    <property type="entry name" value="Bact_exopeptidase_dim_dom"/>
</dbReference>
<dbReference type="KEGG" id="vbo:CKY39_06765"/>
<sequence>MRPCLHSMLIHTPTFALRSLAVAALLAFGAGAQAQPTASSPQASAIPPLVDAMYPRLDALYKDLHTHPELAFKETRTAALLAAEMRAIGFEVTEKVGGTGVVALYRNGPGPVVMVRTDMDGLPMEEKTGLPYASQTRTDWGGRDSFVAHSCGHDIHMASWLGTARTLVALKDQWKGTLMFIGQPAEETVSGAKAMLADGLFTRFPKPDAAFALHTAPTPHGAIGYGIGISSSNSDALEIVFKGRGGHGSRPHTTVDPIVIAARFVTEVQAVVSREKDPAEFGVVTIGAIQGGTAGNIIPDTVTLRGTIRSYKPQVREQLLAGVRRMAMAAAATSGAPEPVVKLVPGGEALVNDEAVVTRAAVALQQALGAAQVVQSTVPSTGSEDFSAFINAGVPSMYFTIGVLDARDIAASAQPGGKPLARNHSPFFAPVPEPSIKTGVHAMTVAVLSALGR</sequence>
<reference evidence="5 6" key="1">
    <citation type="submission" date="2017-09" db="EMBL/GenBank/DDBJ databases">
        <title>The diverse metabolic capabilities of V. boronicumulans make it an excellent choice for continued studies on novel biodegradation.</title>
        <authorList>
            <person name="Sun S."/>
        </authorList>
    </citation>
    <scope>NUCLEOTIDE SEQUENCE [LARGE SCALE GENOMIC DNA]</scope>
    <source>
        <strain evidence="5 6">J1</strain>
    </source>
</reference>
<feature type="binding site" evidence="2">
    <location>
        <position position="424"/>
    </location>
    <ligand>
        <name>Mn(2+)</name>
        <dbReference type="ChEBI" id="CHEBI:29035"/>
        <label>2</label>
    </ligand>
</feature>
<evidence type="ECO:0000259" key="4">
    <source>
        <dbReference type="Pfam" id="PF07687"/>
    </source>
</evidence>
<evidence type="ECO:0000256" key="2">
    <source>
        <dbReference type="PIRSR" id="PIRSR005962-1"/>
    </source>
</evidence>
<proteinExistence type="predicted"/>
<name>A0A250DEY5_9BURK</name>
<gene>
    <name evidence="5" type="ORF">CKY39_06765</name>
</gene>
<dbReference type="Gene3D" id="3.40.630.10">
    <property type="entry name" value="Zn peptidases"/>
    <property type="match status" value="1"/>
</dbReference>
<evidence type="ECO:0000256" key="1">
    <source>
        <dbReference type="ARBA" id="ARBA00022801"/>
    </source>
</evidence>
<dbReference type="GO" id="GO:0019877">
    <property type="term" value="P:diaminopimelate biosynthetic process"/>
    <property type="evidence" value="ECO:0007669"/>
    <property type="project" value="UniProtKB-ARBA"/>
</dbReference>
<organism evidence="5 6">
    <name type="scientific">Variovorax boronicumulans</name>
    <dbReference type="NCBI Taxonomy" id="436515"/>
    <lineage>
        <taxon>Bacteria</taxon>
        <taxon>Pseudomonadati</taxon>
        <taxon>Pseudomonadota</taxon>
        <taxon>Betaproteobacteria</taxon>
        <taxon>Burkholderiales</taxon>
        <taxon>Comamonadaceae</taxon>
        <taxon>Variovorax</taxon>
    </lineage>
</organism>
<dbReference type="SUPFAM" id="SSF53187">
    <property type="entry name" value="Zn-dependent exopeptidases"/>
    <property type="match status" value="1"/>
</dbReference>
<evidence type="ECO:0000313" key="5">
    <source>
        <dbReference type="EMBL" id="ATA52945.1"/>
    </source>
</evidence>
<dbReference type="GO" id="GO:0046872">
    <property type="term" value="F:metal ion binding"/>
    <property type="evidence" value="ECO:0007669"/>
    <property type="project" value="UniProtKB-KW"/>
</dbReference>
<feature type="binding site" evidence="2">
    <location>
        <position position="187"/>
    </location>
    <ligand>
        <name>Mn(2+)</name>
        <dbReference type="ChEBI" id="CHEBI:29035"/>
        <label>2</label>
    </ligand>
</feature>
<comment type="cofactor">
    <cofactor evidence="2">
        <name>Mn(2+)</name>
        <dbReference type="ChEBI" id="CHEBI:29035"/>
    </cofactor>
    <text evidence="2">The Mn(2+) ion enhances activity.</text>
</comment>
<feature type="domain" description="Peptidase M20 dimerisation" evidence="4">
    <location>
        <begin position="232"/>
        <end position="329"/>
    </location>
</feature>
<dbReference type="AlphaFoldDB" id="A0A250DEY5"/>
<dbReference type="PANTHER" id="PTHR11014">
    <property type="entry name" value="PEPTIDASE M20 FAMILY MEMBER"/>
    <property type="match status" value="1"/>
</dbReference>
<feature type="signal peptide" evidence="3">
    <location>
        <begin position="1"/>
        <end position="34"/>
    </location>
</feature>
<protein>
    <submittedName>
        <fullName evidence="5">Peptidase M20</fullName>
    </submittedName>
</protein>
<keyword evidence="1" id="KW-0378">Hydrolase</keyword>
<feature type="binding site" evidence="2">
    <location>
        <position position="214"/>
    </location>
    <ligand>
        <name>Mn(2+)</name>
        <dbReference type="ChEBI" id="CHEBI:29035"/>
        <label>2</label>
    </ligand>
</feature>
<dbReference type="Gene3D" id="3.30.70.360">
    <property type="match status" value="1"/>
</dbReference>
<dbReference type="InterPro" id="IPR011650">
    <property type="entry name" value="Peptidase_M20_dimer"/>
</dbReference>
<evidence type="ECO:0000256" key="3">
    <source>
        <dbReference type="SAM" id="SignalP"/>
    </source>
</evidence>
<evidence type="ECO:0000313" key="6">
    <source>
        <dbReference type="Proteomes" id="UP000217154"/>
    </source>
</evidence>
<dbReference type="EMBL" id="CP023284">
    <property type="protein sequence ID" value="ATA52945.1"/>
    <property type="molecule type" value="Genomic_DNA"/>
</dbReference>